<feature type="compositionally biased region" description="Low complexity" evidence="1">
    <location>
        <begin position="14"/>
        <end position="25"/>
    </location>
</feature>
<evidence type="ECO:0000313" key="2">
    <source>
        <dbReference type="EMBL" id="CAK0838898.1"/>
    </source>
</evidence>
<feature type="region of interest" description="Disordered" evidence="1">
    <location>
        <begin position="83"/>
        <end position="132"/>
    </location>
</feature>
<dbReference type="EMBL" id="CAUYUJ010014256">
    <property type="protein sequence ID" value="CAK0838898.1"/>
    <property type="molecule type" value="Genomic_DNA"/>
</dbReference>
<feature type="non-terminal residue" evidence="2">
    <location>
        <position position="1"/>
    </location>
</feature>
<feature type="compositionally biased region" description="Basic residues" evidence="1">
    <location>
        <begin position="1"/>
        <end position="11"/>
    </location>
</feature>
<feature type="region of interest" description="Disordered" evidence="1">
    <location>
        <begin position="1"/>
        <end position="25"/>
    </location>
</feature>
<comment type="caution">
    <text evidence="2">The sequence shown here is derived from an EMBL/GenBank/DDBJ whole genome shotgun (WGS) entry which is preliminary data.</text>
</comment>
<name>A0ABN9T1S4_9DINO</name>
<reference evidence="2" key="1">
    <citation type="submission" date="2023-10" db="EMBL/GenBank/DDBJ databases">
        <authorList>
            <person name="Chen Y."/>
            <person name="Shah S."/>
            <person name="Dougan E. K."/>
            <person name="Thang M."/>
            <person name="Chan C."/>
        </authorList>
    </citation>
    <scope>NUCLEOTIDE SEQUENCE [LARGE SCALE GENOMIC DNA]</scope>
</reference>
<evidence type="ECO:0000313" key="3">
    <source>
        <dbReference type="Proteomes" id="UP001189429"/>
    </source>
</evidence>
<gene>
    <name evidence="2" type="ORF">PCOR1329_LOCUS34737</name>
</gene>
<accession>A0ABN9T1S4</accession>
<keyword evidence="3" id="KW-1185">Reference proteome</keyword>
<protein>
    <submittedName>
        <fullName evidence="2">Uncharacterized protein</fullName>
    </submittedName>
</protein>
<evidence type="ECO:0000256" key="1">
    <source>
        <dbReference type="SAM" id="MobiDB-lite"/>
    </source>
</evidence>
<feature type="compositionally biased region" description="Low complexity" evidence="1">
    <location>
        <begin position="123"/>
        <end position="132"/>
    </location>
</feature>
<proteinExistence type="predicted"/>
<dbReference type="Proteomes" id="UP001189429">
    <property type="component" value="Unassembled WGS sequence"/>
</dbReference>
<sequence length="182" mass="18135">GGGGLYRRRRPGAREVGAAAGERADAGRAAALPGAAGAQEMSSAVPLLGWLAMARLAPLVLRQLAPRRLDDDVAQDGEAPLRAAAARGLPAPPGRASGGGGGGRGRRPHAVPAPAPGLGGGTPRAPRAGIRGEPTGGAPLCLRREVEVPPFVVCLVLARGGAEKMARCGSVASQWGPDCWGG</sequence>
<organism evidence="2 3">
    <name type="scientific">Prorocentrum cordatum</name>
    <dbReference type="NCBI Taxonomy" id="2364126"/>
    <lineage>
        <taxon>Eukaryota</taxon>
        <taxon>Sar</taxon>
        <taxon>Alveolata</taxon>
        <taxon>Dinophyceae</taxon>
        <taxon>Prorocentrales</taxon>
        <taxon>Prorocentraceae</taxon>
        <taxon>Prorocentrum</taxon>
    </lineage>
</organism>